<feature type="region of interest" description="Disordered" evidence="1">
    <location>
        <begin position="277"/>
        <end position="715"/>
    </location>
</feature>
<evidence type="ECO:0000256" key="3">
    <source>
        <dbReference type="SAM" id="SignalP"/>
    </source>
</evidence>
<protein>
    <recommendedName>
        <fullName evidence="6">Mid2 domain-containing protein</fullName>
    </recommendedName>
</protein>
<keyword evidence="2" id="KW-0812">Transmembrane</keyword>
<sequence length="715" mass="76130">MSPLILILFSTLFGVTNAIPWAVAKQTATYKGHEWSPRPTNTILEPRDLFKRGSFDVDICGWVGGNKAQSVGCASGSSCIHDTSYGVIGCCPTSSAGSDPIPCTDGLYTSCIDHNSAGYASNPFMVNNGILTCPSNSNCYKVNYPENYSQFGCGPSTANVTAVTTFAGQATDDNLQIVYTGVIFNPTITIQNPSNFGVATSFPSSTTATPTQSTASATAGKGSLTPSIPESTSSAAAASKGSSNTGAIVGGTIGALIVIIGGSIAAFFLIRKRGNKRQSNIPRGATSPPRPSKSTFDAVPNPTPSPQPIHSPVPFGNHSPPPQDHYSQMSGTNSLGYAPVFQSPYHRPTTPAGHDAPVEAPTPDLYARNFRSPSPIPDRDPFQPPHSEILPESYDPTRTRGPPSSEPYHPSQSPEPQHYYPSQSPEPQMYYHPSSPEPQALRPRPSRSPPPVSTSPVPTPAPTTNPYTLPPTADLPPLDIMEDIQTPIAPKASQANWHLALTGDRRTYAPADGPSTSADHQHEPMPAMPALYADITSAMGAESMSPPADSFLTRQLSDPKNPGTRRNFSRKGRAEKEGAEHQNHNQNQPQPQTQIQTSNQNEETEEEAARSNNIRQSGWVPSGLRTRNSPSPHSAPRMPDRRSPVPTVTPIGSHPEASAQRYPKPGSRDEEVRIAYHSHAGAGVNMGHGGPPRGMVIARKPTPVVDPNAVEGGWL</sequence>
<accession>A0A4Z1IZZ3</accession>
<feature type="compositionally biased region" description="Low complexity" evidence="1">
    <location>
        <begin position="231"/>
        <end position="243"/>
    </location>
</feature>
<gene>
    <name evidence="4" type="ORF">BOTNAR_0051g00280</name>
</gene>
<reference evidence="4 5" key="1">
    <citation type="submission" date="2017-12" db="EMBL/GenBank/DDBJ databases">
        <title>Comparative genomics of Botrytis spp.</title>
        <authorList>
            <person name="Valero-Jimenez C.A."/>
            <person name="Tapia P."/>
            <person name="Veloso J."/>
            <person name="Silva-Moreno E."/>
            <person name="Staats M."/>
            <person name="Valdes J.H."/>
            <person name="Van Kan J.A.L."/>
        </authorList>
    </citation>
    <scope>NUCLEOTIDE SEQUENCE [LARGE SCALE GENOMIC DNA]</scope>
    <source>
        <strain evidence="4 5">MUCL2120</strain>
    </source>
</reference>
<feature type="compositionally biased region" description="Pro residues" evidence="1">
    <location>
        <begin position="301"/>
        <end position="311"/>
    </location>
</feature>
<dbReference type="AlphaFoldDB" id="A0A4Z1IZZ3"/>
<feature type="compositionally biased region" description="Low complexity" evidence="1">
    <location>
        <begin position="584"/>
        <end position="601"/>
    </location>
</feature>
<dbReference type="STRING" id="278944.A0A4Z1IZZ3"/>
<evidence type="ECO:0000313" key="4">
    <source>
        <dbReference type="EMBL" id="TGO66948.1"/>
    </source>
</evidence>
<keyword evidence="5" id="KW-1185">Reference proteome</keyword>
<evidence type="ECO:0000256" key="2">
    <source>
        <dbReference type="SAM" id="Phobius"/>
    </source>
</evidence>
<feature type="region of interest" description="Disordered" evidence="1">
    <location>
        <begin position="201"/>
        <end position="243"/>
    </location>
</feature>
<evidence type="ECO:0008006" key="6">
    <source>
        <dbReference type="Google" id="ProtNLM"/>
    </source>
</evidence>
<comment type="caution">
    <text evidence="4">The sequence shown here is derived from an EMBL/GenBank/DDBJ whole genome shotgun (WGS) entry which is preliminary data.</text>
</comment>
<keyword evidence="2" id="KW-1133">Transmembrane helix</keyword>
<feature type="signal peptide" evidence="3">
    <location>
        <begin position="1"/>
        <end position="18"/>
    </location>
</feature>
<feature type="compositionally biased region" description="Pro residues" evidence="1">
    <location>
        <begin position="446"/>
        <end position="463"/>
    </location>
</feature>
<feature type="compositionally biased region" description="Low complexity" evidence="1">
    <location>
        <begin position="201"/>
        <end position="219"/>
    </location>
</feature>
<name>A0A4Z1IZZ3_9HELO</name>
<dbReference type="EMBL" id="PQXJ01000051">
    <property type="protein sequence ID" value="TGO66948.1"/>
    <property type="molecule type" value="Genomic_DNA"/>
</dbReference>
<feature type="compositionally biased region" description="Polar residues" evidence="1">
    <location>
        <begin position="410"/>
        <end position="426"/>
    </location>
</feature>
<keyword evidence="3" id="KW-0732">Signal</keyword>
<dbReference type="CDD" id="cd12087">
    <property type="entry name" value="TM_EGFR-like"/>
    <property type="match status" value="1"/>
</dbReference>
<feature type="compositionally biased region" description="Polar residues" evidence="1">
    <location>
        <begin position="325"/>
        <end position="335"/>
    </location>
</feature>
<keyword evidence="2" id="KW-0472">Membrane</keyword>
<organism evidence="4 5">
    <name type="scientific">Botryotinia narcissicola</name>
    <dbReference type="NCBI Taxonomy" id="278944"/>
    <lineage>
        <taxon>Eukaryota</taxon>
        <taxon>Fungi</taxon>
        <taxon>Dikarya</taxon>
        <taxon>Ascomycota</taxon>
        <taxon>Pezizomycotina</taxon>
        <taxon>Leotiomycetes</taxon>
        <taxon>Helotiales</taxon>
        <taxon>Sclerotiniaceae</taxon>
        <taxon>Botryotinia</taxon>
    </lineage>
</organism>
<dbReference type="OrthoDB" id="5386093at2759"/>
<feature type="compositionally biased region" description="Low complexity" evidence="1">
    <location>
        <begin position="464"/>
        <end position="479"/>
    </location>
</feature>
<feature type="transmembrane region" description="Helical" evidence="2">
    <location>
        <begin position="247"/>
        <end position="270"/>
    </location>
</feature>
<feature type="compositionally biased region" description="Basic and acidic residues" evidence="1">
    <location>
        <begin position="572"/>
        <end position="583"/>
    </location>
</feature>
<evidence type="ECO:0000313" key="5">
    <source>
        <dbReference type="Proteomes" id="UP000297452"/>
    </source>
</evidence>
<evidence type="ECO:0000256" key="1">
    <source>
        <dbReference type="SAM" id="MobiDB-lite"/>
    </source>
</evidence>
<dbReference type="Proteomes" id="UP000297452">
    <property type="component" value="Unassembled WGS sequence"/>
</dbReference>
<feature type="chain" id="PRO_5021409286" description="Mid2 domain-containing protein" evidence="3">
    <location>
        <begin position="19"/>
        <end position="715"/>
    </location>
</feature>
<proteinExistence type="predicted"/>